<accession>A0A0V0R943</accession>
<gene>
    <name evidence="7" type="ORF">PPERSA_03067</name>
</gene>
<keyword evidence="1" id="KW-0479">Metal-binding</keyword>
<evidence type="ECO:0000256" key="2">
    <source>
        <dbReference type="ARBA" id="ARBA00022771"/>
    </source>
</evidence>
<feature type="region of interest" description="Disordered" evidence="5">
    <location>
        <begin position="431"/>
        <end position="458"/>
    </location>
</feature>
<name>A0A0V0R943_PSEPJ</name>
<reference evidence="7 8" key="1">
    <citation type="journal article" date="2015" name="Sci. Rep.">
        <title>Genome of the facultative scuticociliatosis pathogen Pseudocohnilembus persalinus provides insight into its virulence through horizontal gene transfer.</title>
        <authorList>
            <person name="Xiong J."/>
            <person name="Wang G."/>
            <person name="Cheng J."/>
            <person name="Tian M."/>
            <person name="Pan X."/>
            <person name="Warren A."/>
            <person name="Jiang C."/>
            <person name="Yuan D."/>
            <person name="Miao W."/>
        </authorList>
    </citation>
    <scope>NUCLEOTIDE SEQUENCE [LARGE SCALE GENOMIC DNA]</scope>
    <source>
        <strain evidence="7">36N120E</strain>
    </source>
</reference>
<dbReference type="Pfam" id="PF13639">
    <property type="entry name" value="zf-RING_2"/>
    <property type="match status" value="1"/>
</dbReference>
<keyword evidence="8" id="KW-1185">Reference proteome</keyword>
<dbReference type="PANTHER" id="PTHR45969:SF71">
    <property type="entry name" value="CHROMOSOME UNDETERMINED SCAFFOLD_5, WHOLE GENOME SHOTGUN SEQUENCE"/>
    <property type="match status" value="1"/>
</dbReference>
<feature type="region of interest" description="Disordered" evidence="5">
    <location>
        <begin position="491"/>
        <end position="517"/>
    </location>
</feature>
<dbReference type="Proteomes" id="UP000054937">
    <property type="component" value="Unassembled WGS sequence"/>
</dbReference>
<dbReference type="PANTHER" id="PTHR45969">
    <property type="entry name" value="RING ZINC FINGER PROTEIN-RELATED"/>
    <property type="match status" value="1"/>
</dbReference>
<protein>
    <recommendedName>
        <fullName evidence="6">RING-type domain-containing protein</fullName>
    </recommendedName>
</protein>
<evidence type="ECO:0000256" key="4">
    <source>
        <dbReference type="PROSITE-ProRule" id="PRU00175"/>
    </source>
</evidence>
<dbReference type="Gene3D" id="3.30.40.10">
    <property type="entry name" value="Zinc/RING finger domain, C3HC4 (zinc finger)"/>
    <property type="match status" value="1"/>
</dbReference>
<dbReference type="InParanoid" id="A0A0V0R943"/>
<evidence type="ECO:0000256" key="3">
    <source>
        <dbReference type="ARBA" id="ARBA00022833"/>
    </source>
</evidence>
<sequence length="517" mass="60154">MVAVIKDIAGVPSYETFREKILDNKKSDYYFDRDAIVSQNQKHEILLHTPLYYGNYGLTFFNLFEESQTSYFIADIKIYYQDPDEYSCKSKCFGINNYSIASGLCLHKNCICQKGYFGCKKAEQASASNSQQNSSQLSSENQYQVNNNQDGQNHQVIIYPSPIDMEPSYYNELMPVEKIEKLIEDYPKLQEISECLICYLEFEKNENVRRTLCFHVFHDECIVTWWKKNNNCPACRKILNKESVKNQNQEPMNPYISNIISHRNSVILGNSNNFNQFTSSLQLNQDPRFNLSIKLNNNNRPVSFNSQLETREANTSVNNVRANLNSLEDIKTENIFINTQLGNSQIFDESNTQARIDNEQEEQQENQQRLKPSEIQNINIKIKPQQQKNQNQYNSTTFDVFSNRQKRNSIQILQDNSDSSNQIPLKVLKYNSSSDSEDAYSESESEQQKKSEMQAKEQDIQQKFGNNIQNQDLIVSNKQVRRKRNKIKCQNLENSKNNNSMTINSQTEQNISMENQN</sequence>
<evidence type="ECO:0000256" key="1">
    <source>
        <dbReference type="ARBA" id="ARBA00022723"/>
    </source>
</evidence>
<dbReference type="EMBL" id="LDAU01000009">
    <property type="protein sequence ID" value="KRX11009.1"/>
    <property type="molecule type" value="Genomic_DNA"/>
</dbReference>
<dbReference type="InterPro" id="IPR013083">
    <property type="entry name" value="Znf_RING/FYVE/PHD"/>
</dbReference>
<feature type="domain" description="RING-type" evidence="6">
    <location>
        <begin position="195"/>
        <end position="236"/>
    </location>
</feature>
<evidence type="ECO:0000313" key="7">
    <source>
        <dbReference type="EMBL" id="KRX11009.1"/>
    </source>
</evidence>
<feature type="compositionally biased region" description="Basic and acidic residues" evidence="5">
    <location>
        <begin position="446"/>
        <end position="458"/>
    </location>
</feature>
<evidence type="ECO:0000256" key="5">
    <source>
        <dbReference type="SAM" id="MobiDB-lite"/>
    </source>
</evidence>
<organism evidence="7 8">
    <name type="scientific">Pseudocohnilembus persalinus</name>
    <name type="common">Ciliate</name>
    <dbReference type="NCBI Taxonomy" id="266149"/>
    <lineage>
        <taxon>Eukaryota</taxon>
        <taxon>Sar</taxon>
        <taxon>Alveolata</taxon>
        <taxon>Ciliophora</taxon>
        <taxon>Intramacronucleata</taxon>
        <taxon>Oligohymenophorea</taxon>
        <taxon>Scuticociliatia</taxon>
        <taxon>Philasterida</taxon>
        <taxon>Pseudocohnilembidae</taxon>
        <taxon>Pseudocohnilembus</taxon>
    </lineage>
</organism>
<dbReference type="GO" id="GO:0008270">
    <property type="term" value="F:zinc ion binding"/>
    <property type="evidence" value="ECO:0007669"/>
    <property type="project" value="UniProtKB-KW"/>
</dbReference>
<feature type="compositionally biased region" description="Acidic residues" evidence="5">
    <location>
        <begin position="435"/>
        <end position="445"/>
    </location>
</feature>
<dbReference type="AlphaFoldDB" id="A0A0V0R943"/>
<dbReference type="SUPFAM" id="SSF57850">
    <property type="entry name" value="RING/U-box"/>
    <property type="match status" value="1"/>
</dbReference>
<evidence type="ECO:0000259" key="6">
    <source>
        <dbReference type="PROSITE" id="PS50089"/>
    </source>
</evidence>
<comment type="caution">
    <text evidence="7">The sequence shown here is derived from an EMBL/GenBank/DDBJ whole genome shotgun (WGS) entry which is preliminary data.</text>
</comment>
<dbReference type="SMART" id="SM00184">
    <property type="entry name" value="RING"/>
    <property type="match status" value="1"/>
</dbReference>
<dbReference type="PROSITE" id="PS50089">
    <property type="entry name" value="ZF_RING_2"/>
    <property type="match status" value="1"/>
</dbReference>
<keyword evidence="2 4" id="KW-0863">Zinc-finger</keyword>
<dbReference type="InterPro" id="IPR001841">
    <property type="entry name" value="Znf_RING"/>
</dbReference>
<evidence type="ECO:0000313" key="8">
    <source>
        <dbReference type="Proteomes" id="UP000054937"/>
    </source>
</evidence>
<dbReference type="OrthoDB" id="292812at2759"/>
<keyword evidence="3" id="KW-0862">Zinc</keyword>
<proteinExistence type="predicted"/>